<gene>
    <name evidence="2" type="ORF">ACFSUO_08085</name>
</gene>
<dbReference type="Proteomes" id="UP001597502">
    <property type="component" value="Unassembled WGS sequence"/>
</dbReference>
<dbReference type="InterPro" id="IPR033932">
    <property type="entry name" value="YtcJ-like"/>
</dbReference>
<evidence type="ECO:0000259" key="1">
    <source>
        <dbReference type="Pfam" id="PF07969"/>
    </source>
</evidence>
<organism evidence="2 3">
    <name type="scientific">Lentibacillus juripiscarius</name>
    <dbReference type="NCBI Taxonomy" id="257446"/>
    <lineage>
        <taxon>Bacteria</taxon>
        <taxon>Bacillati</taxon>
        <taxon>Bacillota</taxon>
        <taxon>Bacilli</taxon>
        <taxon>Bacillales</taxon>
        <taxon>Bacillaceae</taxon>
        <taxon>Lentibacillus</taxon>
    </lineage>
</organism>
<dbReference type="PANTHER" id="PTHR22642:SF2">
    <property type="entry name" value="PROTEIN LONG AFTER FAR-RED 3"/>
    <property type="match status" value="1"/>
</dbReference>
<dbReference type="GO" id="GO:0016787">
    <property type="term" value="F:hydrolase activity"/>
    <property type="evidence" value="ECO:0007669"/>
    <property type="project" value="UniProtKB-KW"/>
</dbReference>
<dbReference type="Gene3D" id="3.10.310.70">
    <property type="match status" value="1"/>
</dbReference>
<dbReference type="EMBL" id="JBHUNA010000018">
    <property type="protein sequence ID" value="MFD2760924.1"/>
    <property type="molecule type" value="Genomic_DNA"/>
</dbReference>
<dbReference type="SUPFAM" id="SSF51556">
    <property type="entry name" value="Metallo-dependent hydrolases"/>
    <property type="match status" value="1"/>
</dbReference>
<proteinExistence type="predicted"/>
<evidence type="ECO:0000313" key="2">
    <source>
        <dbReference type="EMBL" id="MFD2760924.1"/>
    </source>
</evidence>
<dbReference type="Pfam" id="PF07969">
    <property type="entry name" value="Amidohydro_3"/>
    <property type="match status" value="1"/>
</dbReference>
<keyword evidence="2" id="KW-0378">Hydrolase</keyword>
<evidence type="ECO:0000313" key="3">
    <source>
        <dbReference type="Proteomes" id="UP001597502"/>
    </source>
</evidence>
<keyword evidence="3" id="KW-1185">Reference proteome</keyword>
<dbReference type="InterPro" id="IPR011059">
    <property type="entry name" value="Metal-dep_hydrolase_composite"/>
</dbReference>
<dbReference type="SUPFAM" id="SSF51338">
    <property type="entry name" value="Composite domain of metallo-dependent hydrolases"/>
    <property type="match status" value="1"/>
</dbReference>
<sequence>MGKADLVLTNANVLTMDDSNPRAGSVAVENGRITGVWNTPEPPKDAVDMTEKTSVVNLQGATLLPGFIDTHNHILMYALMADKVNCSTPPNHSIEDILQAVTNKAQESSNGGWIEGFGFDDTLIKEKRHITRDDLDRAAPDHPVFIRHISGHLGYANSLALEYAGLDDFCSDPQAGHFGRDEQNSLNGVLYEHDAIEPVFNKIPGKTVDQMTADLGKAASEYLTHGITTNSDAKVTDLEELEVHLKAARQGLNPMRTRVMIMHDLLSDEKAFGTYTAEQLNQEILESSNGMAALDSAKMFQDGSIQGLTGALRKPYYREPNLYGDFIHEQNTFQEEVLDLHTRGFRIATHGNGDRAIGSIIDAYEYALKKRPSEHHKHRIEHVQTGTPDDLRRMRDLGIAGSFFINHVYYWGDRHENIFLGPERARRISPLADAIAEDLLFTLHSDCPVTPISPLFSVWAAVNRVTREGKILGPDQRTDVMTSLKSMTIYGASLNFEKEHSGSIEVGKQADFAVLEEDPTEVDPMTIKDISVRATFIGGERVYEKESLTTFSSK</sequence>
<protein>
    <submittedName>
        <fullName evidence="2">Amidohydrolase</fullName>
        <ecNumber evidence="2">3.5.-.-</ecNumber>
    </submittedName>
</protein>
<dbReference type="Gene3D" id="3.20.20.140">
    <property type="entry name" value="Metal-dependent hydrolases"/>
    <property type="match status" value="1"/>
</dbReference>
<dbReference type="CDD" id="cd01300">
    <property type="entry name" value="YtcJ_like"/>
    <property type="match status" value="1"/>
</dbReference>
<reference evidence="3" key="1">
    <citation type="journal article" date="2019" name="Int. J. Syst. Evol. Microbiol.">
        <title>The Global Catalogue of Microorganisms (GCM) 10K type strain sequencing project: providing services to taxonomists for standard genome sequencing and annotation.</title>
        <authorList>
            <consortium name="The Broad Institute Genomics Platform"/>
            <consortium name="The Broad Institute Genome Sequencing Center for Infectious Disease"/>
            <person name="Wu L."/>
            <person name="Ma J."/>
        </authorList>
    </citation>
    <scope>NUCLEOTIDE SEQUENCE [LARGE SCALE GENOMIC DNA]</scope>
    <source>
        <strain evidence="3">TISTR 1535</strain>
    </source>
</reference>
<dbReference type="EC" id="3.5.-.-" evidence="2"/>
<name>A0ABW5V8Q1_9BACI</name>
<dbReference type="RefSeq" id="WP_382392896.1">
    <property type="nucleotide sequence ID" value="NZ_JBHUNA010000018.1"/>
</dbReference>
<accession>A0ABW5V8Q1</accession>
<dbReference type="InterPro" id="IPR032466">
    <property type="entry name" value="Metal_Hydrolase"/>
</dbReference>
<comment type="caution">
    <text evidence="2">The sequence shown here is derived from an EMBL/GenBank/DDBJ whole genome shotgun (WGS) entry which is preliminary data.</text>
</comment>
<dbReference type="Gene3D" id="2.30.40.10">
    <property type="entry name" value="Urease, subunit C, domain 1"/>
    <property type="match status" value="1"/>
</dbReference>
<dbReference type="InterPro" id="IPR013108">
    <property type="entry name" value="Amidohydro_3"/>
</dbReference>
<feature type="domain" description="Amidohydrolase 3" evidence="1">
    <location>
        <begin position="55"/>
        <end position="543"/>
    </location>
</feature>
<dbReference type="PANTHER" id="PTHR22642">
    <property type="entry name" value="IMIDAZOLONEPROPIONASE"/>
    <property type="match status" value="1"/>
</dbReference>